<evidence type="ECO:0000259" key="1">
    <source>
        <dbReference type="Pfam" id="PF17900"/>
    </source>
</evidence>
<dbReference type="PANTHER" id="PTHR11533:SF293">
    <property type="entry name" value="AMINOPEPTIDASE-2-RELATED"/>
    <property type="match status" value="1"/>
</dbReference>
<reference evidence="3" key="1">
    <citation type="submission" date="2022-11" db="UniProtKB">
        <authorList>
            <consortium name="WormBaseParasite"/>
        </authorList>
    </citation>
    <scope>IDENTIFICATION</scope>
</reference>
<dbReference type="InterPro" id="IPR042097">
    <property type="entry name" value="Aminopeptidase_N-like_N_sf"/>
</dbReference>
<dbReference type="GO" id="GO:0043171">
    <property type="term" value="P:peptide catabolic process"/>
    <property type="evidence" value="ECO:0007669"/>
    <property type="project" value="TreeGrafter"/>
</dbReference>
<dbReference type="GO" id="GO:0005737">
    <property type="term" value="C:cytoplasm"/>
    <property type="evidence" value="ECO:0007669"/>
    <property type="project" value="TreeGrafter"/>
</dbReference>
<dbReference type="Proteomes" id="UP000887540">
    <property type="component" value="Unplaced"/>
</dbReference>
<name>A0A914D598_9BILA</name>
<dbReference type="GO" id="GO:0016020">
    <property type="term" value="C:membrane"/>
    <property type="evidence" value="ECO:0007669"/>
    <property type="project" value="TreeGrafter"/>
</dbReference>
<dbReference type="GO" id="GO:0070006">
    <property type="term" value="F:metalloaminopeptidase activity"/>
    <property type="evidence" value="ECO:0007669"/>
    <property type="project" value="TreeGrafter"/>
</dbReference>
<proteinExistence type="predicted"/>
<organism evidence="2 3">
    <name type="scientific">Acrobeloides nanus</name>
    <dbReference type="NCBI Taxonomy" id="290746"/>
    <lineage>
        <taxon>Eukaryota</taxon>
        <taxon>Metazoa</taxon>
        <taxon>Ecdysozoa</taxon>
        <taxon>Nematoda</taxon>
        <taxon>Chromadorea</taxon>
        <taxon>Rhabditida</taxon>
        <taxon>Tylenchina</taxon>
        <taxon>Cephalobomorpha</taxon>
        <taxon>Cephaloboidea</taxon>
        <taxon>Cephalobidae</taxon>
        <taxon>Acrobeloides</taxon>
    </lineage>
</organism>
<dbReference type="GO" id="GO:0005615">
    <property type="term" value="C:extracellular space"/>
    <property type="evidence" value="ECO:0007669"/>
    <property type="project" value="TreeGrafter"/>
</dbReference>
<dbReference type="GO" id="GO:0042277">
    <property type="term" value="F:peptide binding"/>
    <property type="evidence" value="ECO:0007669"/>
    <property type="project" value="TreeGrafter"/>
</dbReference>
<accession>A0A914D598</accession>
<protein>
    <submittedName>
        <fullName evidence="3">Aminopeptidase N-like N-terminal domain-containing protein</fullName>
    </submittedName>
</protein>
<dbReference type="GO" id="GO:0006508">
    <property type="term" value="P:proteolysis"/>
    <property type="evidence" value="ECO:0007669"/>
    <property type="project" value="TreeGrafter"/>
</dbReference>
<dbReference type="InterPro" id="IPR050344">
    <property type="entry name" value="Peptidase_M1_aminopeptidases"/>
</dbReference>
<dbReference type="WBParaSite" id="ACRNAN_scaffold18009.g13138.t1">
    <property type="protein sequence ID" value="ACRNAN_scaffold18009.g13138.t1"/>
    <property type="gene ID" value="ACRNAN_scaffold18009.g13138"/>
</dbReference>
<sequence length="163" mass="18347">MTQDAMSIAVDALRLNFNNVNLLLNGTRQPLISTSYDNNSFRLTISPVLFLKAGNTYELEFNYTGLINDYTTGGLFYSYWKNEQWIRPDNGYIIATYFELGSGARSVFPCFDDPSFKAQFTVTLIYPSSFQALGNTNPSSVPVPYSYVSCMYWVVPKVCGILS</sequence>
<evidence type="ECO:0000313" key="3">
    <source>
        <dbReference type="WBParaSite" id="ACRNAN_scaffold18009.g13138.t1"/>
    </source>
</evidence>
<keyword evidence="2" id="KW-1185">Reference proteome</keyword>
<dbReference type="AlphaFoldDB" id="A0A914D598"/>
<dbReference type="InterPro" id="IPR045357">
    <property type="entry name" value="Aminopeptidase_N-like_N"/>
</dbReference>
<dbReference type="SUPFAM" id="SSF63737">
    <property type="entry name" value="Leukotriene A4 hydrolase N-terminal domain"/>
    <property type="match status" value="1"/>
</dbReference>
<feature type="domain" description="Aminopeptidase N-like N-terminal" evidence="1">
    <location>
        <begin position="3"/>
        <end position="138"/>
    </location>
</feature>
<dbReference type="PANTHER" id="PTHR11533">
    <property type="entry name" value="PROTEASE M1 ZINC METALLOPROTEASE"/>
    <property type="match status" value="1"/>
</dbReference>
<evidence type="ECO:0000313" key="2">
    <source>
        <dbReference type="Proteomes" id="UP000887540"/>
    </source>
</evidence>
<dbReference type="GO" id="GO:0008270">
    <property type="term" value="F:zinc ion binding"/>
    <property type="evidence" value="ECO:0007669"/>
    <property type="project" value="TreeGrafter"/>
</dbReference>
<dbReference type="Pfam" id="PF17900">
    <property type="entry name" value="Peptidase_M1_N"/>
    <property type="match status" value="1"/>
</dbReference>
<dbReference type="Gene3D" id="2.60.40.1730">
    <property type="entry name" value="tricorn interacting facor f3 domain"/>
    <property type="match status" value="1"/>
</dbReference>